<dbReference type="RefSeq" id="WP_181755798.1">
    <property type="nucleotide sequence ID" value="NZ_JACEOG010000001.1"/>
</dbReference>
<name>A0A838XC70_9ACTN</name>
<dbReference type="AlphaFoldDB" id="A0A838XC70"/>
<keyword evidence="3" id="KW-1185">Reference proteome</keyword>
<protein>
    <submittedName>
        <fullName evidence="2">Uncharacterized protein</fullName>
    </submittedName>
</protein>
<feature type="transmembrane region" description="Helical" evidence="1">
    <location>
        <begin position="15"/>
        <end position="35"/>
    </location>
</feature>
<reference evidence="2 3" key="1">
    <citation type="submission" date="2020-07" db="EMBL/GenBank/DDBJ databases">
        <title>Draft genome and description of Aeromicrobium phoceense strain Marseille-Q0843 isolated from healthy skin swab.</title>
        <authorList>
            <person name="Boxberger M."/>
            <person name="La Scola B."/>
        </authorList>
    </citation>
    <scope>NUCLEOTIDE SEQUENCE [LARGE SCALE GENOMIC DNA]</scope>
    <source>
        <strain evidence="2 3">Marseille-Q0843</strain>
    </source>
</reference>
<evidence type="ECO:0000313" key="2">
    <source>
        <dbReference type="EMBL" id="MBA4609069.1"/>
    </source>
</evidence>
<evidence type="ECO:0000256" key="1">
    <source>
        <dbReference type="SAM" id="Phobius"/>
    </source>
</evidence>
<keyword evidence="1" id="KW-1133">Transmembrane helix</keyword>
<comment type="caution">
    <text evidence="2">The sequence shown here is derived from an EMBL/GenBank/DDBJ whole genome shotgun (WGS) entry which is preliminary data.</text>
</comment>
<gene>
    <name evidence="2" type="ORF">H1W00_11325</name>
</gene>
<dbReference type="EMBL" id="JACEOG010000001">
    <property type="protein sequence ID" value="MBA4609069.1"/>
    <property type="molecule type" value="Genomic_DNA"/>
</dbReference>
<keyword evidence="1" id="KW-0812">Transmembrane</keyword>
<keyword evidence="1" id="KW-0472">Membrane</keyword>
<proteinExistence type="predicted"/>
<accession>A0A838XC70</accession>
<evidence type="ECO:0000313" key="3">
    <source>
        <dbReference type="Proteomes" id="UP000550354"/>
    </source>
</evidence>
<organism evidence="2 3">
    <name type="scientific">Aeromicrobium phoceense</name>
    <dbReference type="NCBI Taxonomy" id="2754045"/>
    <lineage>
        <taxon>Bacteria</taxon>
        <taxon>Bacillati</taxon>
        <taxon>Actinomycetota</taxon>
        <taxon>Actinomycetes</taxon>
        <taxon>Propionibacteriales</taxon>
        <taxon>Nocardioidaceae</taxon>
        <taxon>Aeromicrobium</taxon>
    </lineage>
</organism>
<sequence>MSTHTENQSSRERSWIYITACVLLAGAAIVAVLLFEDVRESNRAQDRADELITALEEAGVTQTPDRDRIVRVLGDDGGSVCDDPNGALRRATFYSMLTNGATGPGTRPVIADSRAVQGQLLIMEVYCPDELDEFREFVEDLKTDDHVGD</sequence>
<dbReference type="Proteomes" id="UP000550354">
    <property type="component" value="Unassembled WGS sequence"/>
</dbReference>